<dbReference type="Proteomes" id="UP000186019">
    <property type="component" value="Unassembled WGS sequence"/>
</dbReference>
<dbReference type="InterPro" id="IPR015943">
    <property type="entry name" value="WD40/YVTN_repeat-like_dom_sf"/>
</dbReference>
<dbReference type="STRING" id="573024.SAMN05216208_3212"/>
<reference evidence="2" key="1">
    <citation type="submission" date="2017-01" db="EMBL/GenBank/DDBJ databases">
        <authorList>
            <person name="Varghese N."/>
            <person name="Submissions S."/>
        </authorList>
    </citation>
    <scope>NUCLEOTIDE SEQUENCE [LARGE SCALE GENOMIC DNA]</scope>
    <source>
        <strain evidence="2">DSM 29590</strain>
    </source>
</reference>
<accession>A0A1N7HK88</accession>
<dbReference type="Pfam" id="PF07433">
    <property type="entry name" value="DUF1513"/>
    <property type="match status" value="1"/>
</dbReference>
<name>A0A1N7HK88_9RHOB</name>
<dbReference type="InterPro" id="IPR006311">
    <property type="entry name" value="TAT_signal"/>
</dbReference>
<gene>
    <name evidence="1" type="ORF">SAMN05421666_3236</name>
</gene>
<dbReference type="Gene3D" id="2.130.10.10">
    <property type="entry name" value="YVTN repeat-like/Quinoprotein amine dehydrogenase"/>
    <property type="match status" value="1"/>
</dbReference>
<dbReference type="PIRSF" id="PIRSF028101">
    <property type="entry name" value="UCP028101"/>
    <property type="match status" value="1"/>
</dbReference>
<evidence type="ECO:0000313" key="2">
    <source>
        <dbReference type="Proteomes" id="UP000186019"/>
    </source>
</evidence>
<organism evidence="1 2">
    <name type="scientific">Roseovarius nanhaiticus</name>
    <dbReference type="NCBI Taxonomy" id="573024"/>
    <lineage>
        <taxon>Bacteria</taxon>
        <taxon>Pseudomonadati</taxon>
        <taxon>Pseudomonadota</taxon>
        <taxon>Alphaproteobacteria</taxon>
        <taxon>Rhodobacterales</taxon>
        <taxon>Roseobacteraceae</taxon>
        <taxon>Roseovarius</taxon>
    </lineage>
</organism>
<dbReference type="AlphaFoldDB" id="A0A1N7HK88"/>
<dbReference type="RefSeq" id="WP_076535350.1">
    <property type="nucleotide sequence ID" value="NZ_FOAC01000004.1"/>
</dbReference>
<dbReference type="EMBL" id="FTNV01000004">
    <property type="protein sequence ID" value="SIS25294.1"/>
    <property type="molecule type" value="Genomic_DNA"/>
</dbReference>
<evidence type="ECO:0008006" key="3">
    <source>
        <dbReference type="Google" id="ProtNLM"/>
    </source>
</evidence>
<keyword evidence="2" id="KW-1185">Reference proteome</keyword>
<dbReference type="OrthoDB" id="5624218at2"/>
<protein>
    <recommendedName>
        <fullName evidence="3">DUF1513 domain-containing protein</fullName>
    </recommendedName>
</protein>
<dbReference type="InterPro" id="IPR011044">
    <property type="entry name" value="Quino_amine_DH_bsu"/>
</dbReference>
<dbReference type="InterPro" id="IPR008311">
    <property type="entry name" value="UCP028101"/>
</dbReference>
<proteinExistence type="predicted"/>
<dbReference type="SUPFAM" id="SSF50969">
    <property type="entry name" value="YVTN repeat-like/Quinoprotein amine dehydrogenase"/>
    <property type="match status" value="1"/>
</dbReference>
<evidence type="ECO:0000313" key="1">
    <source>
        <dbReference type="EMBL" id="SIS25294.1"/>
    </source>
</evidence>
<sequence>MTSRRGFLAGLVGTGLVPRATWADAGAPRWLSAAGMPDGGFVLCGIGDDLELRFRLPLPGRGHAAAAHPARPEAVAFARRPGTFAVVIDCAAGRQTAELSAPEGRHFYGHGAFSLDGRWLYTTENDYASARGVIGVWDAERGYARAGEFDSGGTGPHEVRRMPGRDTLVVANGGIETHPDTGRTELNIPWMQPNLSYIDEGRVTDSAALPPEMHKGSIRHLAVSHDGTVAFGLQWQGDEDGPALVGLHRRGDVMRLCDTPEDALLAMRGYVGSVAFGAGQRDVAITSPRGRLVQVYSVETARLQQSEQVQDACGVAPCTGGLLIASGTGALRRMGRHAGARNHSGLMWDNHLVAL</sequence>
<dbReference type="PROSITE" id="PS51318">
    <property type="entry name" value="TAT"/>
    <property type="match status" value="1"/>
</dbReference>